<dbReference type="GO" id="GO:0009231">
    <property type="term" value="P:riboflavin biosynthetic process"/>
    <property type="evidence" value="ECO:0007669"/>
    <property type="project" value="InterPro"/>
</dbReference>
<gene>
    <name evidence="2" type="ORF">AXW67_28380</name>
</gene>
<proteinExistence type="predicted"/>
<comment type="caution">
    <text evidence="2">The sequence shown here is derived from an EMBL/GenBank/DDBJ whole genome shotgun (WGS) entry which is preliminary data.</text>
</comment>
<dbReference type="Pfam" id="PF01872">
    <property type="entry name" value="RibD_C"/>
    <property type="match status" value="1"/>
</dbReference>
<name>A0A176YQM3_9BRAD</name>
<sequence>MRKLITAFKVSVDGKVEAAQDMADWAEAWSDDYGLTDEIDACVLGGKMYPGYERYWTGIQTEPDKPAWITGTAPTPGELAWARFAAKTPHYVLSTTVTSVAWPNTRILRKRDDIAALKQEAGKDIYLMGGAQIAASFIDAGLVDEIRLIVYPLIAGPGKGLFALTEQRRELELCKVQQLPGGKLGLTYGLA</sequence>
<dbReference type="Gene3D" id="3.40.430.10">
    <property type="entry name" value="Dihydrofolate Reductase, subunit A"/>
    <property type="match status" value="1"/>
</dbReference>
<dbReference type="PANTHER" id="PTHR38011">
    <property type="entry name" value="DIHYDROFOLATE REDUCTASE FAMILY PROTEIN (AFU_ORTHOLOGUE AFUA_8G06820)"/>
    <property type="match status" value="1"/>
</dbReference>
<reference evidence="2 3" key="1">
    <citation type="submission" date="2016-02" db="EMBL/GenBank/DDBJ databases">
        <title>Draft genome sequence of the strain BR 10247T Bradyrhizobium neotropicale isolated from nodules of Centrolobium paraense.</title>
        <authorList>
            <person name="Simoes-Araujo J.L."/>
            <person name="Barauna A.C."/>
            <person name="Silva K."/>
            <person name="Zilli J.E."/>
        </authorList>
    </citation>
    <scope>NUCLEOTIDE SEQUENCE [LARGE SCALE GENOMIC DNA]</scope>
    <source>
        <strain evidence="2 3">BR 10247</strain>
    </source>
</reference>
<dbReference type="InterPro" id="IPR050765">
    <property type="entry name" value="Riboflavin_Biosynth_HTPR"/>
</dbReference>
<evidence type="ECO:0000313" key="3">
    <source>
        <dbReference type="Proteomes" id="UP000077173"/>
    </source>
</evidence>
<organism evidence="2 3">
    <name type="scientific">Bradyrhizobium neotropicale</name>
    <dbReference type="NCBI Taxonomy" id="1497615"/>
    <lineage>
        <taxon>Bacteria</taxon>
        <taxon>Pseudomonadati</taxon>
        <taxon>Pseudomonadota</taxon>
        <taxon>Alphaproteobacteria</taxon>
        <taxon>Hyphomicrobiales</taxon>
        <taxon>Nitrobacteraceae</taxon>
        <taxon>Bradyrhizobium</taxon>
    </lineage>
</organism>
<dbReference type="GO" id="GO:0008703">
    <property type="term" value="F:5-amino-6-(5-phosphoribosylamino)uracil reductase activity"/>
    <property type="evidence" value="ECO:0007669"/>
    <property type="project" value="InterPro"/>
</dbReference>
<feature type="domain" description="Bacterial bifunctional deaminase-reductase C-terminal" evidence="1">
    <location>
        <begin position="2"/>
        <end position="180"/>
    </location>
</feature>
<evidence type="ECO:0000313" key="2">
    <source>
        <dbReference type="EMBL" id="OAF09129.1"/>
    </source>
</evidence>
<dbReference type="PANTHER" id="PTHR38011:SF11">
    <property type="entry name" value="2,5-DIAMINO-6-RIBOSYLAMINO-4(3H)-PYRIMIDINONE 5'-PHOSPHATE REDUCTASE"/>
    <property type="match status" value="1"/>
</dbReference>
<dbReference type="InterPro" id="IPR024072">
    <property type="entry name" value="DHFR-like_dom_sf"/>
</dbReference>
<dbReference type="RefSeq" id="WP_063681546.1">
    <property type="nucleotide sequence ID" value="NZ_LSEF01000100.1"/>
</dbReference>
<dbReference type="Proteomes" id="UP000077173">
    <property type="component" value="Unassembled WGS sequence"/>
</dbReference>
<protein>
    <submittedName>
        <fullName evidence="2">Dihydrofolate reductase</fullName>
    </submittedName>
</protein>
<accession>A0A176YQM3</accession>
<evidence type="ECO:0000259" key="1">
    <source>
        <dbReference type="Pfam" id="PF01872"/>
    </source>
</evidence>
<dbReference type="InterPro" id="IPR002734">
    <property type="entry name" value="RibDG_C"/>
</dbReference>
<dbReference type="SUPFAM" id="SSF53597">
    <property type="entry name" value="Dihydrofolate reductase-like"/>
    <property type="match status" value="1"/>
</dbReference>
<dbReference type="EMBL" id="LSEF01000100">
    <property type="protein sequence ID" value="OAF09129.1"/>
    <property type="molecule type" value="Genomic_DNA"/>
</dbReference>
<dbReference type="AlphaFoldDB" id="A0A176YQM3"/>
<keyword evidence="3" id="KW-1185">Reference proteome</keyword>